<dbReference type="SMART" id="SM00419">
    <property type="entry name" value="HTH_CRP"/>
    <property type="match status" value="1"/>
</dbReference>
<dbReference type="Gene3D" id="2.60.120.10">
    <property type="entry name" value="Jelly Rolls"/>
    <property type="match status" value="1"/>
</dbReference>
<dbReference type="RefSeq" id="WP_097064723.1">
    <property type="nucleotide sequence ID" value="NZ_OBMI01000003.1"/>
</dbReference>
<dbReference type="GO" id="GO:0006355">
    <property type="term" value="P:regulation of DNA-templated transcription"/>
    <property type="evidence" value="ECO:0007669"/>
    <property type="project" value="InterPro"/>
</dbReference>
<dbReference type="EMBL" id="OBMI01000003">
    <property type="protein sequence ID" value="SOB87773.1"/>
    <property type="molecule type" value="Genomic_DNA"/>
</dbReference>
<dbReference type="SUPFAM" id="SSF51206">
    <property type="entry name" value="cAMP-binding domain-like"/>
    <property type="match status" value="1"/>
</dbReference>
<keyword evidence="6" id="KW-1185">Reference proteome</keyword>
<keyword evidence="2" id="KW-0238">DNA-binding</keyword>
<evidence type="ECO:0000256" key="1">
    <source>
        <dbReference type="ARBA" id="ARBA00023015"/>
    </source>
</evidence>
<keyword evidence="5" id="KW-0808">Transferase</keyword>
<keyword evidence="5" id="KW-0418">Kinase</keyword>
<evidence type="ECO:0000256" key="2">
    <source>
        <dbReference type="ARBA" id="ARBA00023125"/>
    </source>
</evidence>
<dbReference type="GO" id="GO:0016301">
    <property type="term" value="F:kinase activity"/>
    <property type="evidence" value="ECO:0007669"/>
    <property type="project" value="UniProtKB-KW"/>
</dbReference>
<evidence type="ECO:0000313" key="5">
    <source>
        <dbReference type="EMBL" id="SOB87773.1"/>
    </source>
</evidence>
<protein>
    <submittedName>
        <fullName evidence="5">cAMP-binding domain of CRP or a regulatory subunit of cAMP-dependent protein kinases</fullName>
    </submittedName>
</protein>
<dbReference type="Proteomes" id="UP000219494">
    <property type="component" value="Unassembled WGS sequence"/>
</dbReference>
<dbReference type="InterPro" id="IPR014710">
    <property type="entry name" value="RmlC-like_jellyroll"/>
</dbReference>
<dbReference type="InterPro" id="IPR036390">
    <property type="entry name" value="WH_DNA-bd_sf"/>
</dbReference>
<dbReference type="Gene3D" id="1.10.10.10">
    <property type="entry name" value="Winged helix-like DNA-binding domain superfamily/Winged helix DNA-binding domain"/>
    <property type="match status" value="1"/>
</dbReference>
<feature type="domain" description="HTH crp-type" evidence="4">
    <location>
        <begin position="145"/>
        <end position="219"/>
    </location>
</feature>
<keyword evidence="3" id="KW-0804">Transcription</keyword>
<dbReference type="SUPFAM" id="SSF46785">
    <property type="entry name" value="Winged helix' DNA-binding domain"/>
    <property type="match status" value="1"/>
</dbReference>
<proteinExistence type="predicted"/>
<evidence type="ECO:0000313" key="6">
    <source>
        <dbReference type="Proteomes" id="UP000219494"/>
    </source>
</evidence>
<dbReference type="Pfam" id="PF00027">
    <property type="entry name" value="cNMP_binding"/>
    <property type="match status" value="1"/>
</dbReference>
<gene>
    <name evidence="5" type="ORF">SAMN06297144_2909</name>
</gene>
<dbReference type="GO" id="GO:0003677">
    <property type="term" value="F:DNA binding"/>
    <property type="evidence" value="ECO:0007669"/>
    <property type="project" value="UniProtKB-KW"/>
</dbReference>
<organism evidence="5 6">
    <name type="scientific">Sphingomonas guangdongensis</name>
    <dbReference type="NCBI Taxonomy" id="1141890"/>
    <lineage>
        <taxon>Bacteria</taxon>
        <taxon>Pseudomonadati</taxon>
        <taxon>Pseudomonadota</taxon>
        <taxon>Alphaproteobacteria</taxon>
        <taxon>Sphingomonadales</taxon>
        <taxon>Sphingomonadaceae</taxon>
        <taxon>Sphingomonas</taxon>
    </lineage>
</organism>
<dbReference type="CDD" id="cd00038">
    <property type="entry name" value="CAP_ED"/>
    <property type="match status" value="1"/>
</dbReference>
<evidence type="ECO:0000259" key="4">
    <source>
        <dbReference type="PROSITE" id="PS51063"/>
    </source>
</evidence>
<keyword evidence="1" id="KW-0805">Transcription regulation</keyword>
<reference evidence="5 6" key="1">
    <citation type="submission" date="2017-07" db="EMBL/GenBank/DDBJ databases">
        <authorList>
            <person name="Sun Z.S."/>
            <person name="Albrecht U."/>
            <person name="Echele G."/>
            <person name="Lee C.C."/>
        </authorList>
    </citation>
    <scope>NUCLEOTIDE SEQUENCE [LARGE SCALE GENOMIC DNA]</scope>
    <source>
        <strain evidence="5 6">CGMCC 1.12672</strain>
    </source>
</reference>
<dbReference type="AlphaFoldDB" id="A0A285R0Z2"/>
<dbReference type="InterPro" id="IPR036388">
    <property type="entry name" value="WH-like_DNA-bd_sf"/>
</dbReference>
<dbReference type="OrthoDB" id="6155297at2"/>
<sequence length="244" mass="27495">MKSGLFLRGRRRQQLSGEEQRALEDAISDVKRVPARTLLVRANDQLQQSMLLLSGFACRYMDDRTGQRQLLSVHVPGDFLDLHGFPLVRLDHDIATLTAVEIATVPHARLMQLVQRFPHLARLLWFSTLLDAAMHREWIFRLGRLDAAGRVAHLLCETHERLRAVGMAADDSFDFPLTQQDIGEACGLTSVHANRTVARLRTEGLATVARRKVQVHDQAQLLRLAEFAPDYLYLDDLGGEAVEA</sequence>
<dbReference type="InterPro" id="IPR012318">
    <property type="entry name" value="HTH_CRP"/>
</dbReference>
<accession>A0A285R0Z2</accession>
<name>A0A285R0Z2_9SPHN</name>
<dbReference type="InterPro" id="IPR000595">
    <property type="entry name" value="cNMP-bd_dom"/>
</dbReference>
<evidence type="ECO:0000256" key="3">
    <source>
        <dbReference type="ARBA" id="ARBA00023163"/>
    </source>
</evidence>
<dbReference type="PROSITE" id="PS51063">
    <property type="entry name" value="HTH_CRP_2"/>
    <property type="match status" value="1"/>
</dbReference>
<dbReference type="Pfam" id="PF13545">
    <property type="entry name" value="HTH_Crp_2"/>
    <property type="match status" value="1"/>
</dbReference>
<dbReference type="InterPro" id="IPR018490">
    <property type="entry name" value="cNMP-bd_dom_sf"/>
</dbReference>